<dbReference type="InterPro" id="IPR002575">
    <property type="entry name" value="Aminoglycoside_PTrfase"/>
</dbReference>
<dbReference type="GO" id="GO:0016740">
    <property type="term" value="F:transferase activity"/>
    <property type="evidence" value="ECO:0007669"/>
    <property type="project" value="UniProtKB-KW"/>
</dbReference>
<reference evidence="2 3" key="1">
    <citation type="submission" date="2019-06" db="EMBL/GenBank/DDBJ databases">
        <title>Sequencing the genomes of 1000 actinobacteria strains.</title>
        <authorList>
            <person name="Klenk H.-P."/>
        </authorList>
    </citation>
    <scope>NUCLEOTIDE SEQUENCE [LARGE SCALE GENOMIC DNA]</scope>
    <source>
        <strain evidence="2 3">DSM 45671</strain>
    </source>
</reference>
<gene>
    <name evidence="2" type="ORF">FHX44_11588</name>
</gene>
<keyword evidence="2" id="KW-0808">Transferase</keyword>
<sequence length="287" mass="31070">MRARFSHGKPAFHQPGCGIGGRSATLAGVLEEIPLAGGNVSVGVVRVGDTVRRPAGPWTPAVHALLAHLHAVGFRAAPRPLGLDEQGREVLGFAPGTTVWPDRFAEVGPPARLARVGRMIREFHDAVAGFTPPPGAVWRVVIPPEDDGGGEIIAHHDLAPWNLVTDGDTWTFIDWDGAGPGSRLWDLAYAVKAFVPLSADPARRRTDAAARARVLADAYGLDEEQRLRLAPMLARRAGAMRDLLAAGHTNGVQPWARLWDEGHGETWSQDTEYIARREQEWLTALTN</sequence>
<protein>
    <submittedName>
        <fullName evidence="2">Phosphotransferase family enzyme</fullName>
    </submittedName>
</protein>
<evidence type="ECO:0000259" key="1">
    <source>
        <dbReference type="Pfam" id="PF01636"/>
    </source>
</evidence>
<dbReference type="Pfam" id="PF01636">
    <property type="entry name" value="APH"/>
    <property type="match status" value="1"/>
</dbReference>
<organism evidence="2 3">
    <name type="scientific">Pseudonocardia hierapolitana</name>
    <dbReference type="NCBI Taxonomy" id="1128676"/>
    <lineage>
        <taxon>Bacteria</taxon>
        <taxon>Bacillati</taxon>
        <taxon>Actinomycetota</taxon>
        <taxon>Actinomycetes</taxon>
        <taxon>Pseudonocardiales</taxon>
        <taxon>Pseudonocardiaceae</taxon>
        <taxon>Pseudonocardia</taxon>
    </lineage>
</organism>
<keyword evidence="3" id="KW-1185">Reference proteome</keyword>
<proteinExistence type="predicted"/>
<dbReference type="Proteomes" id="UP000321261">
    <property type="component" value="Unassembled WGS sequence"/>
</dbReference>
<accession>A0A561SIK2</accession>
<dbReference type="EMBL" id="VIWU01000001">
    <property type="protein sequence ID" value="TWF74706.1"/>
    <property type="molecule type" value="Genomic_DNA"/>
</dbReference>
<evidence type="ECO:0000313" key="3">
    <source>
        <dbReference type="Proteomes" id="UP000321261"/>
    </source>
</evidence>
<name>A0A561SIK2_9PSEU</name>
<evidence type="ECO:0000313" key="2">
    <source>
        <dbReference type="EMBL" id="TWF74706.1"/>
    </source>
</evidence>
<dbReference type="AlphaFoldDB" id="A0A561SIK2"/>
<dbReference type="InterPro" id="IPR011009">
    <property type="entry name" value="Kinase-like_dom_sf"/>
</dbReference>
<dbReference type="Gene3D" id="3.90.1200.10">
    <property type="match status" value="1"/>
</dbReference>
<dbReference type="SUPFAM" id="SSF56112">
    <property type="entry name" value="Protein kinase-like (PK-like)"/>
    <property type="match status" value="1"/>
</dbReference>
<feature type="domain" description="Aminoglycoside phosphotransferase" evidence="1">
    <location>
        <begin position="151"/>
        <end position="209"/>
    </location>
</feature>
<comment type="caution">
    <text evidence="2">The sequence shown here is derived from an EMBL/GenBank/DDBJ whole genome shotgun (WGS) entry which is preliminary data.</text>
</comment>